<evidence type="ECO:0000256" key="5">
    <source>
        <dbReference type="ARBA" id="ARBA00022692"/>
    </source>
</evidence>
<dbReference type="PANTHER" id="PTHR24243">
    <property type="entry name" value="G-PROTEIN COUPLED RECEPTOR"/>
    <property type="match status" value="1"/>
</dbReference>
<evidence type="ECO:0000256" key="12">
    <source>
        <dbReference type="SAM" id="MobiDB-lite"/>
    </source>
</evidence>
<dbReference type="AlphaFoldDB" id="A0A5E4NPR5"/>
<dbReference type="Gene3D" id="1.20.1070.10">
    <property type="entry name" value="Rhodopsin 7-helix transmembrane proteins"/>
    <property type="match status" value="1"/>
</dbReference>
<keyword evidence="10" id="KW-0807">Transducer</keyword>
<feature type="transmembrane region" description="Helical" evidence="13">
    <location>
        <begin position="36"/>
        <end position="60"/>
    </location>
</feature>
<dbReference type="GO" id="GO:0005886">
    <property type="term" value="C:plasma membrane"/>
    <property type="evidence" value="ECO:0007669"/>
    <property type="project" value="TreeGrafter"/>
</dbReference>
<dbReference type="InterPro" id="IPR002120">
    <property type="entry name" value="TRH_rcpt_1"/>
</dbReference>
<evidence type="ECO:0000256" key="2">
    <source>
        <dbReference type="ARBA" id="ARBA00004141"/>
    </source>
</evidence>
<keyword evidence="9 15" id="KW-0675">Receptor</keyword>
<evidence type="ECO:0000313" key="15">
    <source>
        <dbReference type="EMBL" id="VVC45861.1"/>
    </source>
</evidence>
<comment type="similarity">
    <text evidence="3">Belongs to the G-protein coupled receptor 1 family.</text>
</comment>
<evidence type="ECO:0000256" key="11">
    <source>
        <dbReference type="ARBA" id="ARBA00032251"/>
    </source>
</evidence>
<evidence type="ECO:0000256" key="7">
    <source>
        <dbReference type="ARBA" id="ARBA00023040"/>
    </source>
</evidence>
<evidence type="ECO:0000256" key="1">
    <source>
        <dbReference type="ARBA" id="ARBA00004100"/>
    </source>
</evidence>
<dbReference type="InterPro" id="IPR017452">
    <property type="entry name" value="GPCR_Rhodpsn_7TM"/>
</dbReference>
<accession>A0A5E4NPR5</accession>
<protein>
    <recommendedName>
        <fullName evidence="4">Thyrotropin-releasing hormone receptor</fullName>
    </recommendedName>
    <alternativeName>
        <fullName evidence="11">Thyroliberin receptor</fullName>
    </alternativeName>
</protein>
<proteinExistence type="inferred from homology"/>
<keyword evidence="5 13" id="KW-0812">Transmembrane</keyword>
<evidence type="ECO:0000256" key="6">
    <source>
        <dbReference type="ARBA" id="ARBA00022989"/>
    </source>
</evidence>
<dbReference type="PANTHER" id="PTHR24243:SF233">
    <property type="entry name" value="THYROTROPIN-RELEASING HORMONE RECEPTOR"/>
    <property type="match status" value="1"/>
</dbReference>
<evidence type="ECO:0000256" key="13">
    <source>
        <dbReference type="SAM" id="Phobius"/>
    </source>
</evidence>
<evidence type="ECO:0000256" key="3">
    <source>
        <dbReference type="ARBA" id="ARBA00010663"/>
    </source>
</evidence>
<gene>
    <name evidence="15" type="ORF">CINCED_3A001260</name>
</gene>
<name>A0A5E4NPR5_9HEMI</name>
<evidence type="ECO:0000259" key="14">
    <source>
        <dbReference type="PROSITE" id="PS50262"/>
    </source>
</evidence>
<evidence type="ECO:0000256" key="4">
    <source>
        <dbReference type="ARBA" id="ARBA00018873"/>
    </source>
</evidence>
<keyword evidence="7" id="KW-0297">G-protein coupled receptor</keyword>
<dbReference type="InterPro" id="IPR000276">
    <property type="entry name" value="GPCR_Rhodpsn"/>
</dbReference>
<dbReference type="PRINTS" id="PR01846">
    <property type="entry name" value="TRHRFAMILY"/>
</dbReference>
<dbReference type="EMBL" id="CABPRJ010002416">
    <property type="protein sequence ID" value="VVC45861.1"/>
    <property type="molecule type" value="Genomic_DNA"/>
</dbReference>
<dbReference type="PRINTS" id="PR00237">
    <property type="entry name" value="GPCRRHODOPSN"/>
</dbReference>
<feature type="transmembrane region" description="Helical" evidence="13">
    <location>
        <begin position="129"/>
        <end position="154"/>
    </location>
</feature>
<keyword evidence="8 13" id="KW-0472">Membrane</keyword>
<evidence type="ECO:0000313" key="16">
    <source>
        <dbReference type="Proteomes" id="UP000325440"/>
    </source>
</evidence>
<sequence>MSAPILRLTEYHWDEYLDGTLVPVCRTDATTLWPVLFFLGTISMFFVLPLAVLSILYVIIARHLMANPGIVAPNTNRAALRYRRQVVLMLGTVVVSFFLCLLPFRALTLCIILAPPEYNIMEIMGIENFYLLLFFCRIMLYINSALNPILYNLMSSKFRDGFRRLCGLHRSPWADRYLGRKGTVTTTSAHTGGGGTITSGTTASSSLKGETGGNEQAANMYTRMKRNGVTVQTSCAANDRNRGPIVRRLTTATAASILKLQRPPHESYV</sequence>
<evidence type="ECO:0000256" key="10">
    <source>
        <dbReference type="ARBA" id="ARBA00023224"/>
    </source>
</evidence>
<reference evidence="15 16" key="1">
    <citation type="submission" date="2019-08" db="EMBL/GenBank/DDBJ databases">
        <authorList>
            <person name="Alioto T."/>
            <person name="Alioto T."/>
            <person name="Gomez Garrido J."/>
        </authorList>
    </citation>
    <scope>NUCLEOTIDE SEQUENCE [LARGE SCALE GENOMIC DNA]</scope>
</reference>
<evidence type="ECO:0000256" key="9">
    <source>
        <dbReference type="ARBA" id="ARBA00023170"/>
    </source>
</evidence>
<keyword evidence="6 13" id="KW-1133">Transmembrane helix</keyword>
<dbReference type="GO" id="GO:0004997">
    <property type="term" value="F:thyrotropin-releasing hormone receptor activity"/>
    <property type="evidence" value="ECO:0007669"/>
    <property type="project" value="InterPro"/>
</dbReference>
<dbReference type="OrthoDB" id="10036964at2759"/>
<comment type="function">
    <text evidence="1">Receptor for thyrotropin-releasing hormone (TRH). Upon ligand binding, this G-protein-coupled receptor triggers activation of the phosphatidylinositol (IP3)-calcium-protein kinase C (PKC) pathway.</text>
</comment>
<dbReference type="PROSITE" id="PS50262">
    <property type="entry name" value="G_PROTEIN_RECEP_F1_2"/>
    <property type="match status" value="1"/>
</dbReference>
<keyword evidence="16" id="KW-1185">Reference proteome</keyword>
<organism evidence="15 16">
    <name type="scientific">Cinara cedri</name>
    <dbReference type="NCBI Taxonomy" id="506608"/>
    <lineage>
        <taxon>Eukaryota</taxon>
        <taxon>Metazoa</taxon>
        <taxon>Ecdysozoa</taxon>
        <taxon>Arthropoda</taxon>
        <taxon>Hexapoda</taxon>
        <taxon>Insecta</taxon>
        <taxon>Pterygota</taxon>
        <taxon>Neoptera</taxon>
        <taxon>Paraneoptera</taxon>
        <taxon>Hemiptera</taxon>
        <taxon>Sternorrhyncha</taxon>
        <taxon>Aphidomorpha</taxon>
        <taxon>Aphidoidea</taxon>
        <taxon>Aphididae</taxon>
        <taxon>Lachninae</taxon>
        <taxon>Cinara</taxon>
    </lineage>
</organism>
<comment type="subcellular location">
    <subcellularLocation>
        <location evidence="2">Membrane</location>
        <topology evidence="2">Multi-pass membrane protein</topology>
    </subcellularLocation>
</comment>
<evidence type="ECO:0000256" key="8">
    <source>
        <dbReference type="ARBA" id="ARBA00023136"/>
    </source>
</evidence>
<dbReference type="Pfam" id="PF00001">
    <property type="entry name" value="7tm_1"/>
    <property type="match status" value="1"/>
</dbReference>
<feature type="domain" description="G-protein coupled receptors family 1 profile" evidence="14">
    <location>
        <begin position="1"/>
        <end position="151"/>
    </location>
</feature>
<dbReference type="SUPFAM" id="SSF81321">
    <property type="entry name" value="Family A G protein-coupled receptor-like"/>
    <property type="match status" value="1"/>
</dbReference>
<dbReference type="Proteomes" id="UP000325440">
    <property type="component" value="Unassembled WGS sequence"/>
</dbReference>
<feature type="transmembrane region" description="Helical" evidence="13">
    <location>
        <begin position="86"/>
        <end position="114"/>
    </location>
</feature>
<feature type="region of interest" description="Disordered" evidence="12">
    <location>
        <begin position="188"/>
        <end position="212"/>
    </location>
</feature>